<comment type="caution">
    <text evidence="1">The sequence shown here is derived from an EMBL/GenBank/DDBJ whole genome shotgun (WGS) entry which is preliminary data.</text>
</comment>
<dbReference type="EMBL" id="JAULSW010000028">
    <property type="protein sequence ID" value="KAK3365390.1"/>
    <property type="molecule type" value="Genomic_DNA"/>
</dbReference>
<evidence type="ECO:0000313" key="1">
    <source>
        <dbReference type="EMBL" id="KAK3365390.1"/>
    </source>
</evidence>
<reference evidence="1" key="2">
    <citation type="submission" date="2023-06" db="EMBL/GenBank/DDBJ databases">
        <authorList>
            <consortium name="Lawrence Berkeley National Laboratory"/>
            <person name="Haridas S."/>
            <person name="Hensen N."/>
            <person name="Bonometti L."/>
            <person name="Westerberg I."/>
            <person name="Brannstrom I.O."/>
            <person name="Guillou S."/>
            <person name="Cros-Aarteil S."/>
            <person name="Calhoun S."/>
            <person name="Kuo A."/>
            <person name="Mondo S."/>
            <person name="Pangilinan J."/>
            <person name="Riley R."/>
            <person name="LaButti K."/>
            <person name="Andreopoulos B."/>
            <person name="Lipzen A."/>
            <person name="Chen C."/>
            <person name="Yanf M."/>
            <person name="Daum C."/>
            <person name="Ng V."/>
            <person name="Clum A."/>
            <person name="Steindorff A."/>
            <person name="Ohm R."/>
            <person name="Martin F."/>
            <person name="Silar P."/>
            <person name="Natvig D."/>
            <person name="Lalanne C."/>
            <person name="Gautier V."/>
            <person name="Ament-velasquez S.L."/>
            <person name="Kruys A."/>
            <person name="Hutchinson M.I."/>
            <person name="Powell A.J."/>
            <person name="Barry K."/>
            <person name="Miller A.N."/>
            <person name="Grigoriev I.V."/>
            <person name="Debuchy R."/>
            <person name="Gladieux P."/>
            <person name="Thoren M.H."/>
            <person name="Johannesson H."/>
        </authorList>
    </citation>
    <scope>NUCLEOTIDE SEQUENCE</scope>
    <source>
        <strain evidence="1">CBS 232.78</strain>
    </source>
</reference>
<evidence type="ECO:0000313" key="3">
    <source>
        <dbReference type="Proteomes" id="UP001285441"/>
    </source>
</evidence>
<organism evidence="1 3">
    <name type="scientific">Podospora didyma</name>
    <dbReference type="NCBI Taxonomy" id="330526"/>
    <lineage>
        <taxon>Eukaryota</taxon>
        <taxon>Fungi</taxon>
        <taxon>Dikarya</taxon>
        <taxon>Ascomycota</taxon>
        <taxon>Pezizomycotina</taxon>
        <taxon>Sordariomycetes</taxon>
        <taxon>Sordariomycetidae</taxon>
        <taxon>Sordariales</taxon>
        <taxon>Podosporaceae</taxon>
        <taxon>Podospora</taxon>
    </lineage>
</organism>
<dbReference type="AlphaFoldDB" id="A0AAE0JWK7"/>
<sequence length="65" mass="7161">MTAPFRDAKSGMNTAWSQVRRAFDRGGFAKIRLKGVNYKIDVTGGWALDNGRAMDRLLTAIATQS</sequence>
<proteinExistence type="predicted"/>
<reference evidence="1" key="1">
    <citation type="journal article" date="2023" name="Mol. Phylogenet. Evol.">
        <title>Genome-scale phylogeny and comparative genomics of the fungal order Sordariales.</title>
        <authorList>
            <person name="Hensen N."/>
            <person name="Bonometti L."/>
            <person name="Westerberg I."/>
            <person name="Brannstrom I.O."/>
            <person name="Guillou S."/>
            <person name="Cros-Aarteil S."/>
            <person name="Calhoun S."/>
            <person name="Haridas S."/>
            <person name="Kuo A."/>
            <person name="Mondo S."/>
            <person name="Pangilinan J."/>
            <person name="Riley R."/>
            <person name="LaButti K."/>
            <person name="Andreopoulos B."/>
            <person name="Lipzen A."/>
            <person name="Chen C."/>
            <person name="Yan M."/>
            <person name="Daum C."/>
            <person name="Ng V."/>
            <person name="Clum A."/>
            <person name="Steindorff A."/>
            <person name="Ohm R.A."/>
            <person name="Martin F."/>
            <person name="Silar P."/>
            <person name="Natvig D.O."/>
            <person name="Lalanne C."/>
            <person name="Gautier V."/>
            <person name="Ament-Velasquez S.L."/>
            <person name="Kruys A."/>
            <person name="Hutchinson M.I."/>
            <person name="Powell A.J."/>
            <person name="Barry K."/>
            <person name="Miller A.N."/>
            <person name="Grigoriev I.V."/>
            <person name="Debuchy R."/>
            <person name="Gladieux P."/>
            <person name="Hiltunen Thoren M."/>
            <person name="Johannesson H."/>
        </authorList>
    </citation>
    <scope>NUCLEOTIDE SEQUENCE</scope>
    <source>
        <strain evidence="1">CBS 232.78</strain>
    </source>
</reference>
<keyword evidence="3" id="KW-1185">Reference proteome</keyword>
<gene>
    <name evidence="2" type="ORF">B0H63DRAFT_530070</name>
    <name evidence="1" type="ORF">B0H63DRAFT_530075</name>
</gene>
<accession>A0AAE0JWK7</accession>
<dbReference type="Proteomes" id="UP001285441">
    <property type="component" value="Unassembled WGS sequence"/>
</dbReference>
<dbReference type="EMBL" id="JAULSW010000027">
    <property type="protein sequence ID" value="KAK3365394.1"/>
    <property type="molecule type" value="Genomic_DNA"/>
</dbReference>
<protein>
    <submittedName>
        <fullName evidence="1">Uncharacterized protein</fullName>
    </submittedName>
</protein>
<evidence type="ECO:0000313" key="2">
    <source>
        <dbReference type="EMBL" id="KAK3365394.1"/>
    </source>
</evidence>
<name>A0AAE0JWK7_9PEZI</name>